<evidence type="ECO:0000256" key="2">
    <source>
        <dbReference type="SAM" id="Phobius"/>
    </source>
</evidence>
<organism evidence="3 4">
    <name type="scientific">Plasmodiophora brassicae</name>
    <name type="common">Clubroot disease agent</name>
    <dbReference type="NCBI Taxonomy" id="37360"/>
    <lineage>
        <taxon>Eukaryota</taxon>
        <taxon>Sar</taxon>
        <taxon>Rhizaria</taxon>
        <taxon>Endomyxa</taxon>
        <taxon>Phytomyxea</taxon>
        <taxon>Plasmodiophorida</taxon>
        <taxon>Plasmodiophoridae</taxon>
        <taxon>Plasmodiophora</taxon>
    </lineage>
</organism>
<feature type="compositionally biased region" description="Basic and acidic residues" evidence="1">
    <location>
        <begin position="43"/>
        <end position="54"/>
    </location>
</feature>
<feature type="transmembrane region" description="Helical" evidence="2">
    <location>
        <begin position="121"/>
        <end position="139"/>
    </location>
</feature>
<dbReference type="AlphaFoldDB" id="A0A3P3Y028"/>
<feature type="transmembrane region" description="Helical" evidence="2">
    <location>
        <begin position="254"/>
        <end position="275"/>
    </location>
</feature>
<feature type="transmembrane region" description="Helical" evidence="2">
    <location>
        <begin position="184"/>
        <end position="203"/>
    </location>
</feature>
<feature type="region of interest" description="Disordered" evidence="1">
    <location>
        <begin position="29"/>
        <end position="57"/>
    </location>
</feature>
<protein>
    <submittedName>
        <fullName evidence="3">Uncharacterized protein</fullName>
    </submittedName>
</protein>
<keyword evidence="3" id="KW-0496">Mitochondrion</keyword>
<sequence length="422" mass="46661">MPGRPGRVYRWGHREAHITPHIAQYGPIERRQSLTRHTRGSKASRDRGRTHDAANDPVRFPAAGEMMGVIALSHLAPFSYINRGTLNFLALAWTVMHILSTNKGFGKINLFSTKYRNIRSCIAWLTILALIFCLIYDIMNTYVKYREGFLITSRLPNGNVFVKPAVPTQWSAGDLALLPTMTELLNLAFTTKSSAHFLGLAFWSTMAKKNFGTTFGSSSEFMAYKAYSVISIILYPIAEFTAPTETLSIIEPQLVYACENVVVMVLILAVNHRLVALLNSSSLSFDIQNRMKFYIAVNRAQFFFVLLEFLGLGSINIDQASKSNLLYASPFWTDFCTHFFDIGFPMACVTLIIAIFPNFHDRHEQQSGGRGTQDSRPATRTAGASAAIGKREGGAVPVPSSATAQESANEEVVIVPPGSTAI</sequence>
<reference evidence="3 4" key="1">
    <citation type="submission" date="2018-03" db="EMBL/GenBank/DDBJ databases">
        <authorList>
            <person name="Fogelqvist J."/>
        </authorList>
    </citation>
    <scope>NUCLEOTIDE SEQUENCE [LARGE SCALE GENOMIC DNA]</scope>
</reference>
<dbReference type="EMBL" id="OVEO01000001">
    <property type="protein sequence ID" value="SPQ93394.1"/>
    <property type="molecule type" value="Genomic_DNA"/>
</dbReference>
<geneLocation type="mitochondrion" evidence="3"/>
<name>A0A3P3Y028_PLABS</name>
<feature type="transmembrane region" description="Helical" evidence="2">
    <location>
        <begin position="224"/>
        <end position="242"/>
    </location>
</feature>
<proteinExistence type="predicted"/>
<keyword evidence="2" id="KW-0472">Membrane</keyword>
<feature type="transmembrane region" description="Helical" evidence="2">
    <location>
        <begin position="337"/>
        <end position="356"/>
    </location>
</feature>
<feature type="region of interest" description="Disordered" evidence="1">
    <location>
        <begin position="364"/>
        <end position="410"/>
    </location>
</feature>
<feature type="compositionally biased region" description="Basic residues" evidence="1">
    <location>
        <begin position="33"/>
        <end position="42"/>
    </location>
</feature>
<keyword evidence="2" id="KW-1133">Transmembrane helix</keyword>
<feature type="transmembrane region" description="Helical" evidence="2">
    <location>
        <begin position="296"/>
        <end position="317"/>
    </location>
</feature>
<gene>
    <name evidence="3" type="ORF">PLBR_LOCUS609</name>
</gene>
<evidence type="ECO:0000256" key="1">
    <source>
        <dbReference type="SAM" id="MobiDB-lite"/>
    </source>
</evidence>
<dbReference type="Proteomes" id="UP000290189">
    <property type="component" value="Unassembled WGS sequence"/>
</dbReference>
<keyword evidence="2" id="KW-0812">Transmembrane</keyword>
<accession>A0A3P3Y028</accession>
<evidence type="ECO:0000313" key="3">
    <source>
        <dbReference type="EMBL" id="SPQ93394.1"/>
    </source>
</evidence>
<evidence type="ECO:0000313" key="4">
    <source>
        <dbReference type="Proteomes" id="UP000290189"/>
    </source>
</evidence>